<evidence type="ECO:0008006" key="3">
    <source>
        <dbReference type="Google" id="ProtNLM"/>
    </source>
</evidence>
<accession>I3YCX6</accession>
<keyword evidence="2" id="KW-1185">Reference proteome</keyword>
<evidence type="ECO:0000313" key="1">
    <source>
        <dbReference type="EMBL" id="AFL74844.1"/>
    </source>
</evidence>
<protein>
    <recommendedName>
        <fullName evidence="3">Transposase</fullName>
    </recommendedName>
</protein>
<dbReference type="Proteomes" id="UP000006062">
    <property type="component" value="Chromosome"/>
</dbReference>
<organism evidence="1 2">
    <name type="scientific">Thiocystis violascens (strain ATCC 17096 / DSM 198 / 6111)</name>
    <name type="common">Chromatium violascens</name>
    <dbReference type="NCBI Taxonomy" id="765911"/>
    <lineage>
        <taxon>Bacteria</taxon>
        <taxon>Pseudomonadati</taxon>
        <taxon>Pseudomonadota</taxon>
        <taxon>Gammaproteobacteria</taxon>
        <taxon>Chromatiales</taxon>
        <taxon>Chromatiaceae</taxon>
        <taxon>Thiocystis</taxon>
    </lineage>
</organism>
<dbReference type="AlphaFoldDB" id="I3YCX6"/>
<name>I3YCX6_THIV6</name>
<dbReference type="KEGG" id="tvi:Thivi_2952"/>
<evidence type="ECO:0000313" key="2">
    <source>
        <dbReference type="Proteomes" id="UP000006062"/>
    </source>
</evidence>
<reference evidence="1 2" key="1">
    <citation type="submission" date="2012-06" db="EMBL/GenBank/DDBJ databases">
        <title>Complete sequence of Thiocystis violascens DSM 198.</title>
        <authorList>
            <consortium name="US DOE Joint Genome Institute"/>
            <person name="Lucas S."/>
            <person name="Han J."/>
            <person name="Lapidus A."/>
            <person name="Cheng J.-F."/>
            <person name="Goodwin L."/>
            <person name="Pitluck S."/>
            <person name="Peters L."/>
            <person name="Ovchinnikova G."/>
            <person name="Teshima H."/>
            <person name="Detter J.C."/>
            <person name="Han C."/>
            <person name="Tapia R."/>
            <person name="Land M."/>
            <person name="Hauser L."/>
            <person name="Kyrpides N."/>
            <person name="Ivanova N."/>
            <person name="Pagani I."/>
            <person name="Vogl K."/>
            <person name="Liu Z."/>
            <person name="Frigaard N.-U."/>
            <person name="Bryant D."/>
            <person name="Woyke T."/>
        </authorList>
    </citation>
    <scope>NUCLEOTIDE SEQUENCE [LARGE SCALE GENOMIC DNA]</scope>
    <source>
        <strain evidence="2">ATCC 17096 / DSM 198 / 6111</strain>
    </source>
</reference>
<dbReference type="HOGENOM" id="CLU_2095795_0_0_6"/>
<dbReference type="EMBL" id="CP003154">
    <property type="protein sequence ID" value="AFL74844.1"/>
    <property type="molecule type" value="Genomic_DNA"/>
</dbReference>
<sequence length="116" mass="12901">MTAWIGRLYLMGLNLSNLQIAHELSLNEDDVQRVTEQLRAGIVDSQPTPILSGEVECDEVYVAAGHKSHPEAVKIGRKGRCRRLKGAPGYGTLEKEKPLIFSMIQPSTSFLIKLRI</sequence>
<proteinExistence type="predicted"/>
<gene>
    <name evidence="1" type="ordered locus">Thivi_2952</name>
</gene>
<dbReference type="eggNOG" id="ENOG50335RU">
    <property type="taxonomic scope" value="Bacteria"/>
</dbReference>